<dbReference type="InterPro" id="IPR001486">
    <property type="entry name" value="Hemoglobin_trunc"/>
</dbReference>
<keyword evidence="3" id="KW-0349">Heme</keyword>
<proteinExistence type="inferred from homology"/>
<keyword evidence="2" id="KW-0813">Transport</keyword>
<comment type="cofactor">
    <cofactor evidence="1">
        <name>heme</name>
        <dbReference type="ChEBI" id="CHEBI:30413"/>
    </cofactor>
</comment>
<name>S5SWW1_9CORY</name>
<accession>S5SWW1</accession>
<dbReference type="Proteomes" id="UP000015388">
    <property type="component" value="Chromosome"/>
</dbReference>
<comment type="similarity">
    <text evidence="6">Belongs to the truncated hemoglobin family. Group II subfamily.</text>
</comment>
<dbReference type="GO" id="GO:0019825">
    <property type="term" value="F:oxygen binding"/>
    <property type="evidence" value="ECO:0007669"/>
    <property type="project" value="InterPro"/>
</dbReference>
<organism evidence="7 8">
    <name type="scientific">Corynebacterium maris DSM 45190</name>
    <dbReference type="NCBI Taxonomy" id="1224163"/>
    <lineage>
        <taxon>Bacteria</taxon>
        <taxon>Bacillati</taxon>
        <taxon>Actinomycetota</taxon>
        <taxon>Actinomycetes</taxon>
        <taxon>Mycobacteriales</taxon>
        <taxon>Corynebacteriaceae</taxon>
        <taxon>Corynebacterium</taxon>
    </lineage>
</organism>
<evidence type="ECO:0000313" key="7">
    <source>
        <dbReference type="EMBL" id="AGS35552.1"/>
    </source>
</evidence>
<dbReference type="OrthoDB" id="9790913at2"/>
<evidence type="ECO:0000256" key="1">
    <source>
        <dbReference type="ARBA" id="ARBA00001971"/>
    </source>
</evidence>
<dbReference type="InterPro" id="IPR044203">
    <property type="entry name" value="GlbO/GLB3-like"/>
</dbReference>
<dbReference type="EMBL" id="CP003924">
    <property type="protein sequence ID" value="AGS35552.1"/>
    <property type="molecule type" value="Genomic_DNA"/>
</dbReference>
<keyword evidence="5" id="KW-0408">Iron</keyword>
<dbReference type="CDD" id="cd14771">
    <property type="entry name" value="TrHb2_Mt-trHbO-like_O"/>
    <property type="match status" value="1"/>
</dbReference>
<dbReference type="PATRIC" id="fig|1224163.3.peg.2098"/>
<dbReference type="HOGENOM" id="CLU_103526_3_1_11"/>
<dbReference type="InterPro" id="IPR012292">
    <property type="entry name" value="Globin/Proto"/>
</dbReference>
<dbReference type="GO" id="GO:0020037">
    <property type="term" value="F:heme binding"/>
    <property type="evidence" value="ECO:0007669"/>
    <property type="project" value="InterPro"/>
</dbReference>
<protein>
    <submittedName>
        <fullName evidence="7">Hemoglobin-like protein</fullName>
    </submittedName>
</protein>
<dbReference type="PROSITE" id="PS01213">
    <property type="entry name" value="GLOBIN_FAM_2"/>
    <property type="match status" value="1"/>
</dbReference>
<reference evidence="7 8" key="1">
    <citation type="submission" date="2012-11" db="EMBL/GenBank/DDBJ databases">
        <title>The complete genome sequence of Corynebacterium maris Coryn-1 (=DSM 45190).</title>
        <authorList>
            <person name="Schaffert L."/>
            <person name="Albersmeier A."/>
            <person name="Kalinowski J."/>
            <person name="Ruckert C."/>
        </authorList>
    </citation>
    <scope>NUCLEOTIDE SEQUENCE [LARGE SCALE GENOMIC DNA]</scope>
    <source>
        <strain evidence="8">Coryn-1</strain>
    </source>
</reference>
<dbReference type="PANTHER" id="PTHR47366">
    <property type="entry name" value="TWO-ON-TWO HEMOGLOBIN-3"/>
    <property type="match status" value="1"/>
</dbReference>
<dbReference type="eggNOG" id="COG2346">
    <property type="taxonomic scope" value="Bacteria"/>
</dbReference>
<gene>
    <name evidence="7" type="ORF">B841_10400</name>
</gene>
<keyword evidence="8" id="KW-1185">Reference proteome</keyword>
<keyword evidence="4" id="KW-0479">Metal-binding</keyword>
<evidence type="ECO:0000256" key="3">
    <source>
        <dbReference type="ARBA" id="ARBA00022617"/>
    </source>
</evidence>
<dbReference type="Gene3D" id="1.10.490.10">
    <property type="entry name" value="Globins"/>
    <property type="match status" value="1"/>
</dbReference>
<dbReference type="KEGG" id="cmd:B841_10400"/>
<dbReference type="GO" id="GO:0046872">
    <property type="term" value="F:metal ion binding"/>
    <property type="evidence" value="ECO:0007669"/>
    <property type="project" value="UniProtKB-KW"/>
</dbReference>
<dbReference type="Pfam" id="PF01152">
    <property type="entry name" value="Bac_globin"/>
    <property type="match status" value="1"/>
</dbReference>
<sequence>MTDANATSLYDAVGGEDTFRRLVKRFYEQVKVDDIMAPMYPDDDWEGAEDRLRWFLIQYWGGPRTYAEQRGNPMLRRRHFPFEIDAAAAERWLELMGNSLAEIDADTIDDAQRHALWNHMQQVAYMVINKA</sequence>
<dbReference type="InterPro" id="IPR019795">
    <property type="entry name" value="Globin_bac-like_CS"/>
</dbReference>
<evidence type="ECO:0000256" key="4">
    <source>
        <dbReference type="ARBA" id="ARBA00022723"/>
    </source>
</evidence>
<dbReference type="GO" id="GO:0005344">
    <property type="term" value="F:oxygen carrier activity"/>
    <property type="evidence" value="ECO:0007669"/>
    <property type="project" value="InterPro"/>
</dbReference>
<evidence type="ECO:0000256" key="5">
    <source>
        <dbReference type="ARBA" id="ARBA00023004"/>
    </source>
</evidence>
<evidence type="ECO:0000313" key="8">
    <source>
        <dbReference type="Proteomes" id="UP000015388"/>
    </source>
</evidence>
<dbReference type="RefSeq" id="WP_020935485.1">
    <property type="nucleotide sequence ID" value="NC_021915.1"/>
</dbReference>
<dbReference type="SUPFAM" id="SSF46458">
    <property type="entry name" value="Globin-like"/>
    <property type="match status" value="1"/>
</dbReference>
<evidence type="ECO:0000256" key="6">
    <source>
        <dbReference type="ARBA" id="ARBA00034496"/>
    </source>
</evidence>
<dbReference type="STRING" id="1224163.B841_10400"/>
<dbReference type="PANTHER" id="PTHR47366:SF1">
    <property type="entry name" value="TWO-ON-TWO HEMOGLOBIN-3"/>
    <property type="match status" value="1"/>
</dbReference>
<dbReference type="AlphaFoldDB" id="S5SWW1"/>
<evidence type="ECO:0000256" key="2">
    <source>
        <dbReference type="ARBA" id="ARBA00022448"/>
    </source>
</evidence>
<dbReference type="InterPro" id="IPR009050">
    <property type="entry name" value="Globin-like_sf"/>
</dbReference>